<dbReference type="SUPFAM" id="SSF50104">
    <property type="entry name" value="Translation proteins SH3-like domain"/>
    <property type="match status" value="1"/>
</dbReference>
<dbReference type="InterPro" id="IPR008991">
    <property type="entry name" value="Translation_prot_SH3-like_sf"/>
</dbReference>
<organism evidence="1 2">
    <name type="scientific">Metschnikowia aff. pulcherrima</name>
    <dbReference type="NCBI Taxonomy" id="2163413"/>
    <lineage>
        <taxon>Eukaryota</taxon>
        <taxon>Fungi</taxon>
        <taxon>Dikarya</taxon>
        <taxon>Ascomycota</taxon>
        <taxon>Saccharomycotina</taxon>
        <taxon>Pichiomycetes</taxon>
        <taxon>Metschnikowiaceae</taxon>
        <taxon>Metschnikowia</taxon>
    </lineage>
</organism>
<protein>
    <submittedName>
        <fullName evidence="1">Large subunit ribosomal protein L24</fullName>
    </submittedName>
</protein>
<name>A0A4P6XGV8_9ASCO</name>
<dbReference type="EMBL" id="CP034456">
    <property type="protein sequence ID" value="QBM86552.1"/>
    <property type="molecule type" value="Genomic_DNA"/>
</dbReference>
<dbReference type="Proteomes" id="UP000292447">
    <property type="component" value="Chromosome I"/>
</dbReference>
<keyword evidence="2" id="KW-1185">Reference proteome</keyword>
<dbReference type="AlphaFoldDB" id="A0A4P6XGV8"/>
<accession>A0A4P6XGV8</accession>
<gene>
    <name evidence="1" type="primary">MPUL0A11970</name>
    <name evidence="1" type="ORF">METSCH_A11970</name>
</gene>
<dbReference type="Pfam" id="PF22682">
    <property type="entry name" value="Ribosomal_uL24m-like"/>
    <property type="match status" value="1"/>
</dbReference>
<reference evidence="2" key="1">
    <citation type="submission" date="2019-03" db="EMBL/GenBank/DDBJ databases">
        <title>Snf2 controls pulcherriminic acid biosynthesis and connects pigmentation and antifungal activity of the yeast Metschnikowia pulcherrima.</title>
        <authorList>
            <person name="Gore-Lloyd D."/>
            <person name="Sumann I."/>
            <person name="Brachmann A.O."/>
            <person name="Schneeberger K."/>
            <person name="Ortiz-Merino R.A."/>
            <person name="Moreno-Beltran M."/>
            <person name="Schlaefli M."/>
            <person name="Kirner P."/>
            <person name="Santos Kron A."/>
            <person name="Wolfe K.H."/>
            <person name="Piel J."/>
            <person name="Ahrens C.H."/>
            <person name="Henk D."/>
            <person name="Freimoser F.M."/>
        </authorList>
    </citation>
    <scope>NUCLEOTIDE SEQUENCE [LARGE SCALE GENOMIC DNA]</scope>
    <source>
        <strain evidence="2">APC 1.2</strain>
    </source>
</reference>
<evidence type="ECO:0000313" key="1">
    <source>
        <dbReference type="EMBL" id="QBM86552.1"/>
    </source>
</evidence>
<keyword evidence="1" id="KW-0689">Ribosomal protein</keyword>
<dbReference type="STRING" id="2163413.A0A4P6XGV8"/>
<dbReference type="GO" id="GO:0005840">
    <property type="term" value="C:ribosome"/>
    <property type="evidence" value="ECO:0007669"/>
    <property type="project" value="UniProtKB-KW"/>
</dbReference>
<sequence>MSWNTAKKRFQVDLARYPQYLRPAVRAQRPVPSLPTFENNSYITKNEKKTTLEQVGIAPGDLAYVTEGEFKGRVSSVVRYNADNDTFMLADALEKKLTPRSMWSAQQTSYLVEIPKEFPAKHVKLAAKDRDEQGNVSYVVADQVVQKEKYYDPSYYRWLPRRFVKHHDNIEIPWPKPPVESETDALSTEQDAVFNKTYELQTIAKSPLPKGMLSELRNPYSRYKKRTLTEVQARRLNAPSMPLSKEQQIYLAKKAQTPAKKLEPLSEEAQDYIGERIAQHLAKVDHPALAAHLDAVSLAKDSGFARTMKEIAGQSE</sequence>
<keyword evidence="1" id="KW-0687">Ribonucleoprotein</keyword>
<proteinExistence type="predicted"/>
<evidence type="ECO:0000313" key="2">
    <source>
        <dbReference type="Proteomes" id="UP000292447"/>
    </source>
</evidence>